<dbReference type="InterPro" id="IPR013328">
    <property type="entry name" value="6PGD_dom2"/>
</dbReference>
<dbReference type="EMBL" id="JANIEX010000371">
    <property type="protein sequence ID" value="KAJ3568043.1"/>
    <property type="molecule type" value="Genomic_DNA"/>
</dbReference>
<dbReference type="InterPro" id="IPR003710">
    <property type="entry name" value="ApbA"/>
</dbReference>
<evidence type="ECO:0000259" key="7">
    <source>
        <dbReference type="Pfam" id="PF02558"/>
    </source>
</evidence>
<keyword evidence="4" id="KW-0560">Oxidoreductase</keyword>
<reference evidence="9" key="1">
    <citation type="submission" date="2022-07" db="EMBL/GenBank/DDBJ databases">
        <title>Genome Sequence of Leucocoprinus birnbaumii.</title>
        <authorList>
            <person name="Buettner E."/>
        </authorList>
    </citation>
    <scope>NUCLEOTIDE SEQUENCE</scope>
    <source>
        <strain evidence="9">VT141</strain>
    </source>
</reference>
<name>A0AAD5VRU8_9AGAR</name>
<evidence type="ECO:0000256" key="4">
    <source>
        <dbReference type="ARBA" id="ARBA00023002"/>
    </source>
</evidence>
<accession>A0AAD5VRU8</accession>
<dbReference type="Gene3D" id="1.10.1040.10">
    <property type="entry name" value="N-(1-d-carboxylethyl)-l-norvaline Dehydrogenase, domain 2"/>
    <property type="match status" value="1"/>
</dbReference>
<dbReference type="AlphaFoldDB" id="A0AAD5VRU8"/>
<dbReference type="GO" id="GO:0005739">
    <property type="term" value="C:mitochondrion"/>
    <property type="evidence" value="ECO:0007669"/>
    <property type="project" value="TreeGrafter"/>
</dbReference>
<keyword evidence="10" id="KW-1185">Reference proteome</keyword>
<dbReference type="InterPro" id="IPR013332">
    <property type="entry name" value="KPR_N"/>
</dbReference>
<feature type="domain" description="Ketopantoate reductase C-terminal" evidence="8">
    <location>
        <begin position="252"/>
        <end position="397"/>
    </location>
</feature>
<evidence type="ECO:0000256" key="6">
    <source>
        <dbReference type="SAM" id="MobiDB-lite"/>
    </source>
</evidence>
<evidence type="ECO:0000256" key="3">
    <source>
        <dbReference type="ARBA" id="ARBA00022857"/>
    </source>
</evidence>
<dbReference type="Proteomes" id="UP001213000">
    <property type="component" value="Unassembled WGS sequence"/>
</dbReference>
<dbReference type="PANTHER" id="PTHR43765:SF2">
    <property type="entry name" value="2-DEHYDROPANTOATE 2-REDUCTASE"/>
    <property type="match status" value="1"/>
</dbReference>
<evidence type="ECO:0000256" key="1">
    <source>
        <dbReference type="ARBA" id="ARBA00007870"/>
    </source>
</evidence>
<dbReference type="Pfam" id="PF08546">
    <property type="entry name" value="ApbA_C"/>
    <property type="match status" value="1"/>
</dbReference>
<dbReference type="GO" id="GO:0015940">
    <property type="term" value="P:pantothenate biosynthetic process"/>
    <property type="evidence" value="ECO:0007669"/>
    <property type="project" value="InterPro"/>
</dbReference>
<keyword evidence="3" id="KW-0521">NADP</keyword>
<comment type="caution">
    <text evidence="9">The sequence shown here is derived from an EMBL/GenBank/DDBJ whole genome shotgun (WGS) entry which is preliminary data.</text>
</comment>
<dbReference type="EC" id="1.1.1.169" evidence="2"/>
<dbReference type="InterPro" id="IPR013752">
    <property type="entry name" value="KPA_reductase"/>
</dbReference>
<proteinExistence type="inferred from homology"/>
<feature type="region of interest" description="Disordered" evidence="6">
    <location>
        <begin position="67"/>
        <end position="90"/>
    </location>
</feature>
<dbReference type="InterPro" id="IPR008927">
    <property type="entry name" value="6-PGluconate_DH-like_C_sf"/>
</dbReference>
<feature type="domain" description="Ketopantoate reductase N-terminal" evidence="7">
    <location>
        <begin position="3"/>
        <end position="185"/>
    </location>
</feature>
<protein>
    <recommendedName>
        <fullName evidence="2">2-dehydropantoate 2-reductase</fullName>
        <ecNumber evidence="2">1.1.1.169</ecNumber>
    </recommendedName>
    <alternativeName>
        <fullName evidence="5">Ketopantoate reductase</fullName>
    </alternativeName>
</protein>
<evidence type="ECO:0000256" key="5">
    <source>
        <dbReference type="ARBA" id="ARBA00032024"/>
    </source>
</evidence>
<organism evidence="9 10">
    <name type="scientific">Leucocoprinus birnbaumii</name>
    <dbReference type="NCBI Taxonomy" id="56174"/>
    <lineage>
        <taxon>Eukaryota</taxon>
        <taxon>Fungi</taxon>
        <taxon>Dikarya</taxon>
        <taxon>Basidiomycota</taxon>
        <taxon>Agaricomycotina</taxon>
        <taxon>Agaricomycetes</taxon>
        <taxon>Agaricomycetidae</taxon>
        <taxon>Agaricales</taxon>
        <taxon>Agaricineae</taxon>
        <taxon>Agaricaceae</taxon>
        <taxon>Leucocoprinus</taxon>
    </lineage>
</organism>
<gene>
    <name evidence="9" type="ORF">NP233_g5972</name>
</gene>
<dbReference type="Gene3D" id="3.40.50.720">
    <property type="entry name" value="NAD(P)-binding Rossmann-like Domain"/>
    <property type="match status" value="1"/>
</dbReference>
<dbReference type="InterPro" id="IPR036291">
    <property type="entry name" value="NAD(P)-bd_dom_sf"/>
</dbReference>
<dbReference type="GO" id="GO:0008677">
    <property type="term" value="F:2-dehydropantoate 2-reductase activity"/>
    <property type="evidence" value="ECO:0007669"/>
    <property type="project" value="UniProtKB-EC"/>
</dbReference>
<evidence type="ECO:0000259" key="8">
    <source>
        <dbReference type="Pfam" id="PF08546"/>
    </source>
</evidence>
<sequence length="407" mass="45241">MQFHVLGLGSIGSLLAHHLRRAIPAEHTITLIHKFRSAAEETLALGNHIRVERNGIITTASDFKVDAFDTPPPNSRSPTVSSPPDPKHEPYRSFHAPIDSLFVTTKAHQAVTAITKLVPRLSANSTIVLFQNGMGLHEELMHRVFQIPEDRPHFVLASISHGVFTKAPRHVVHAGTGTVEFGIIPNPTRNYEASLRDESVPAYERQLQLIDITTPQDPDFTRYRSLRDTIAALLLLEDLHTVWRPMHEMQVILRRKLAVNAVINSLSAIIGCRNGDLFISPAAHRIMSSICYEVSQAFNAEYQSGTNDSIERLKAQGVDVDHVSAMRLPGQLSKTALEEEVLKVASATRGNISSMLSDIRHGSPTEIDYINGYLLELGKMYGVRMPTTATLLNLVKMRSHIPLDQQF</sequence>
<dbReference type="PANTHER" id="PTHR43765">
    <property type="entry name" value="2-DEHYDROPANTOATE 2-REDUCTASE-RELATED"/>
    <property type="match status" value="1"/>
</dbReference>
<dbReference type="SUPFAM" id="SSF48179">
    <property type="entry name" value="6-phosphogluconate dehydrogenase C-terminal domain-like"/>
    <property type="match status" value="1"/>
</dbReference>
<dbReference type="Pfam" id="PF02558">
    <property type="entry name" value="ApbA"/>
    <property type="match status" value="1"/>
</dbReference>
<dbReference type="NCBIfam" id="TIGR00745">
    <property type="entry name" value="apbA_panE"/>
    <property type="match status" value="1"/>
</dbReference>
<evidence type="ECO:0000313" key="9">
    <source>
        <dbReference type="EMBL" id="KAJ3568043.1"/>
    </source>
</evidence>
<evidence type="ECO:0000313" key="10">
    <source>
        <dbReference type="Proteomes" id="UP001213000"/>
    </source>
</evidence>
<comment type="similarity">
    <text evidence="1">Belongs to the ketopantoate reductase family.</text>
</comment>
<dbReference type="GO" id="GO:0050661">
    <property type="term" value="F:NADP binding"/>
    <property type="evidence" value="ECO:0007669"/>
    <property type="project" value="TreeGrafter"/>
</dbReference>
<evidence type="ECO:0000256" key="2">
    <source>
        <dbReference type="ARBA" id="ARBA00013014"/>
    </source>
</evidence>
<dbReference type="SUPFAM" id="SSF51735">
    <property type="entry name" value="NAD(P)-binding Rossmann-fold domains"/>
    <property type="match status" value="1"/>
</dbReference>
<dbReference type="InterPro" id="IPR050838">
    <property type="entry name" value="Ketopantoate_reductase"/>
</dbReference>